<organism evidence="3 4">
    <name type="scientific">Streptomyces spongiae</name>
    <dbReference type="NCBI Taxonomy" id="565072"/>
    <lineage>
        <taxon>Bacteria</taxon>
        <taxon>Bacillati</taxon>
        <taxon>Actinomycetota</taxon>
        <taxon>Actinomycetes</taxon>
        <taxon>Kitasatosporales</taxon>
        <taxon>Streptomycetaceae</taxon>
        <taxon>Streptomyces</taxon>
    </lineage>
</organism>
<proteinExistence type="predicted"/>
<feature type="compositionally biased region" description="Basic and acidic residues" evidence="1">
    <location>
        <begin position="260"/>
        <end position="270"/>
    </location>
</feature>
<comment type="caution">
    <text evidence="3">The sequence shown here is derived from an EMBL/GenBank/DDBJ whole genome shotgun (WGS) entry which is preliminary data.</text>
</comment>
<dbReference type="InterPro" id="IPR014914">
    <property type="entry name" value="RES_dom"/>
</dbReference>
<accession>A0A5N8XTU3</accession>
<gene>
    <name evidence="3" type="ORF">FNH08_38365</name>
</gene>
<evidence type="ECO:0000313" key="4">
    <source>
        <dbReference type="Proteomes" id="UP000400924"/>
    </source>
</evidence>
<reference evidence="3 4" key="1">
    <citation type="submission" date="2019-07" db="EMBL/GenBank/DDBJ databases">
        <title>New species of Amycolatopsis and Streptomyces.</title>
        <authorList>
            <person name="Duangmal K."/>
            <person name="Teo W.F.A."/>
            <person name="Lipun K."/>
        </authorList>
    </citation>
    <scope>NUCLEOTIDE SEQUENCE [LARGE SCALE GENOMIC DNA]</scope>
    <source>
        <strain evidence="3 4">NBRC 106415</strain>
    </source>
</reference>
<evidence type="ECO:0000259" key="2">
    <source>
        <dbReference type="Pfam" id="PF08808"/>
    </source>
</evidence>
<protein>
    <submittedName>
        <fullName evidence="3">RES domain-containing protein</fullName>
    </submittedName>
</protein>
<sequence>MAGRAVGHGAQPTTGWRHARRVAARQSPARTGTRRRPHVRGEVVAVSQAAHELLPRQLLLPAPPPDADLRQFPVRTVAAGRRIYRVHESRWRCWHFSCLNEGRRNGSRFDTTGPARGTCYTATDPLTALAEYLGYAILRGPYIVSAELDGLSVSHITTTRSYRVADLTRRTCPVVGALGRELSVLTPYVTPQAWARLWEKAGFEGVLYYPRHDAKPTARSIALFGPVDDPGETEWPDPPNTPAGEYLRSFARAYGLKPIEPRQDDAEHFPVVDPPGTKGR</sequence>
<dbReference type="Proteomes" id="UP000400924">
    <property type="component" value="Unassembled WGS sequence"/>
</dbReference>
<feature type="region of interest" description="Disordered" evidence="1">
    <location>
        <begin position="1"/>
        <end position="38"/>
    </location>
</feature>
<keyword evidence="4" id="KW-1185">Reference proteome</keyword>
<feature type="region of interest" description="Disordered" evidence="1">
    <location>
        <begin position="260"/>
        <end position="280"/>
    </location>
</feature>
<dbReference type="EMBL" id="VJZC01000467">
    <property type="protein sequence ID" value="MPY62807.1"/>
    <property type="molecule type" value="Genomic_DNA"/>
</dbReference>
<feature type="domain" description="RES" evidence="2">
    <location>
        <begin position="83"/>
        <end position="226"/>
    </location>
</feature>
<name>A0A5N8XTU3_9ACTN</name>
<evidence type="ECO:0000256" key="1">
    <source>
        <dbReference type="SAM" id="MobiDB-lite"/>
    </source>
</evidence>
<dbReference type="AlphaFoldDB" id="A0A5N8XTU3"/>
<dbReference type="Pfam" id="PF08808">
    <property type="entry name" value="RES"/>
    <property type="match status" value="1"/>
</dbReference>
<evidence type="ECO:0000313" key="3">
    <source>
        <dbReference type="EMBL" id="MPY62807.1"/>
    </source>
</evidence>